<sequence>MAGIFPLEIFEAIIDQIWRLKSTDTFHFSWEPESVQRETFHTLIHHCALVSRRWLPRARYRAFGTLSILSHTRSLLPEFGGIVSHPLCTIRDHIRHIELDGHRIAEGFGSLWPYLHYISHLEEVDVHHVDFSVVDYSQWTNFVLPGLFRPTLRVLRVSSCTFFGASELVDCISRCTLVESLLVHFVDVAEPAGEHQAQPPSRPFRQPSQRLTTLDMQYCTSLTVLMLDWLSSGAGVPRLTDLELCSIACSGASSTAHFLRLVGPSVKRLRVTFCDSSSGETDGQDAFCAVADFSTLTNLRFFSFGQLSVYPHYMGRDLSAKHVPLLMAKLVTTQLREIHFHVLMQEPEDLLMIDWDLVVAVLNGPSLPRLETLHLSAIPEAVLDDVAKLMDERLGRHLRRKVTITYSVGYVFFTEI</sequence>
<keyword evidence="2" id="KW-1185">Reference proteome</keyword>
<evidence type="ECO:0008006" key="3">
    <source>
        <dbReference type="Google" id="ProtNLM"/>
    </source>
</evidence>
<dbReference type="OrthoDB" id="2800661at2759"/>
<dbReference type="SUPFAM" id="SSF52047">
    <property type="entry name" value="RNI-like"/>
    <property type="match status" value="1"/>
</dbReference>
<name>A0A166A291_EXIGL</name>
<dbReference type="InterPro" id="IPR032675">
    <property type="entry name" value="LRR_dom_sf"/>
</dbReference>
<organism evidence="1 2">
    <name type="scientific">Exidia glandulosa HHB12029</name>
    <dbReference type="NCBI Taxonomy" id="1314781"/>
    <lineage>
        <taxon>Eukaryota</taxon>
        <taxon>Fungi</taxon>
        <taxon>Dikarya</taxon>
        <taxon>Basidiomycota</taxon>
        <taxon>Agaricomycotina</taxon>
        <taxon>Agaricomycetes</taxon>
        <taxon>Auriculariales</taxon>
        <taxon>Exidiaceae</taxon>
        <taxon>Exidia</taxon>
    </lineage>
</organism>
<dbReference type="Gene3D" id="3.80.10.10">
    <property type="entry name" value="Ribonuclease Inhibitor"/>
    <property type="match status" value="1"/>
</dbReference>
<evidence type="ECO:0000313" key="2">
    <source>
        <dbReference type="Proteomes" id="UP000077266"/>
    </source>
</evidence>
<dbReference type="AlphaFoldDB" id="A0A166A291"/>
<gene>
    <name evidence="1" type="ORF">EXIGLDRAFT_723280</name>
</gene>
<dbReference type="Proteomes" id="UP000077266">
    <property type="component" value="Unassembled WGS sequence"/>
</dbReference>
<protein>
    <recommendedName>
        <fullName evidence="3">F-box domain-containing protein</fullName>
    </recommendedName>
</protein>
<reference evidence="1 2" key="1">
    <citation type="journal article" date="2016" name="Mol. Biol. Evol.">
        <title>Comparative Genomics of Early-Diverging Mushroom-Forming Fungi Provides Insights into the Origins of Lignocellulose Decay Capabilities.</title>
        <authorList>
            <person name="Nagy L.G."/>
            <person name="Riley R."/>
            <person name="Tritt A."/>
            <person name="Adam C."/>
            <person name="Daum C."/>
            <person name="Floudas D."/>
            <person name="Sun H."/>
            <person name="Yadav J.S."/>
            <person name="Pangilinan J."/>
            <person name="Larsson K.H."/>
            <person name="Matsuura K."/>
            <person name="Barry K."/>
            <person name="Labutti K."/>
            <person name="Kuo R."/>
            <person name="Ohm R.A."/>
            <person name="Bhattacharya S.S."/>
            <person name="Shirouzu T."/>
            <person name="Yoshinaga Y."/>
            <person name="Martin F.M."/>
            <person name="Grigoriev I.V."/>
            <person name="Hibbett D.S."/>
        </authorList>
    </citation>
    <scope>NUCLEOTIDE SEQUENCE [LARGE SCALE GENOMIC DNA]</scope>
    <source>
        <strain evidence="1 2">HHB12029</strain>
    </source>
</reference>
<accession>A0A166A291</accession>
<dbReference type="EMBL" id="KV426113">
    <property type="protein sequence ID" value="KZV87869.1"/>
    <property type="molecule type" value="Genomic_DNA"/>
</dbReference>
<proteinExistence type="predicted"/>
<dbReference type="InParanoid" id="A0A166A291"/>
<evidence type="ECO:0000313" key="1">
    <source>
        <dbReference type="EMBL" id="KZV87869.1"/>
    </source>
</evidence>